<reference evidence="1" key="1">
    <citation type="submission" date="2021-05" db="EMBL/GenBank/DDBJ databases">
        <authorList>
            <person name="Pietrasiak N."/>
            <person name="Ward R."/>
            <person name="Stajich J.E."/>
            <person name="Kurbessoian T."/>
        </authorList>
    </citation>
    <scope>NUCLEOTIDE SEQUENCE</scope>
    <source>
        <strain evidence="1">GSE-NOS-MK-12-04C</strain>
    </source>
</reference>
<reference evidence="1" key="2">
    <citation type="journal article" date="2022" name="Microbiol. Resour. Announc.">
        <title>Metagenome Sequencing to Explore Phylogenomics of Terrestrial Cyanobacteria.</title>
        <authorList>
            <person name="Ward R.D."/>
            <person name="Stajich J.E."/>
            <person name="Johansen J.R."/>
            <person name="Huntemann M."/>
            <person name="Clum A."/>
            <person name="Foster B."/>
            <person name="Foster B."/>
            <person name="Roux S."/>
            <person name="Palaniappan K."/>
            <person name="Varghese N."/>
            <person name="Mukherjee S."/>
            <person name="Reddy T.B.K."/>
            <person name="Daum C."/>
            <person name="Copeland A."/>
            <person name="Chen I.A."/>
            <person name="Ivanova N.N."/>
            <person name="Kyrpides N.C."/>
            <person name="Shapiro N."/>
            <person name="Eloe-Fadrosh E.A."/>
            <person name="Pietrasiak N."/>
        </authorList>
    </citation>
    <scope>NUCLEOTIDE SEQUENCE</scope>
    <source>
        <strain evidence="1">GSE-NOS-MK-12-04C</strain>
    </source>
</reference>
<proteinExistence type="predicted"/>
<gene>
    <name evidence="1" type="ORF">KME60_27640</name>
</gene>
<sequence>MVFLVSYPSPTLAANIWEQITTFLGYKPRNVLGVADGRPNDGAGRGECPNLAYEGTNRDKRLISLIPPIKQSNSSSSEALKSPLKSKSKVTWFSTDTIEKKPSLWFYIPYNYNEESQLKYAKLALVDEDKRIVKETPILFKLPEKAGIAQVMLPISLEVNKRYKWFFSIVCDENKPSRNPSVTGSIRRVPPEKSVLVVEQSNTIPAVRYRVYAHSGFLYDAFTWLVKAYEPIKQPNQNSFVSNFDNYQEAIKKDWFDFFKVLDLIDENDEDEKRDETNKIKDKNKIVDEIAKSPILTLECVQKNTNQKCNQ</sequence>
<dbReference type="Pfam" id="PF06051">
    <property type="entry name" value="DUF928"/>
    <property type="match status" value="1"/>
</dbReference>
<dbReference type="EMBL" id="JAHHGZ010000039">
    <property type="protein sequence ID" value="MBW4671094.1"/>
    <property type="molecule type" value="Genomic_DNA"/>
</dbReference>
<dbReference type="Proteomes" id="UP000729701">
    <property type="component" value="Unassembled WGS sequence"/>
</dbReference>
<dbReference type="AlphaFoldDB" id="A0A951QRH5"/>
<comment type="caution">
    <text evidence="1">The sequence shown here is derived from an EMBL/GenBank/DDBJ whole genome shotgun (WGS) entry which is preliminary data.</text>
</comment>
<accession>A0A951QRH5</accession>
<evidence type="ECO:0000313" key="2">
    <source>
        <dbReference type="Proteomes" id="UP000729701"/>
    </source>
</evidence>
<protein>
    <submittedName>
        <fullName evidence="1">DUF928 domain-containing protein</fullName>
    </submittedName>
</protein>
<dbReference type="InterPro" id="IPR010328">
    <property type="entry name" value="DUF928"/>
</dbReference>
<evidence type="ECO:0000313" key="1">
    <source>
        <dbReference type="EMBL" id="MBW4671094.1"/>
    </source>
</evidence>
<name>A0A951QRH5_9CYAN</name>
<organism evidence="1 2">
    <name type="scientific">Cyanomargarita calcarea GSE-NOS-MK-12-04C</name>
    <dbReference type="NCBI Taxonomy" id="2839659"/>
    <lineage>
        <taxon>Bacteria</taxon>
        <taxon>Bacillati</taxon>
        <taxon>Cyanobacteriota</taxon>
        <taxon>Cyanophyceae</taxon>
        <taxon>Nostocales</taxon>
        <taxon>Cyanomargaritaceae</taxon>
        <taxon>Cyanomargarita</taxon>
    </lineage>
</organism>